<dbReference type="AlphaFoldDB" id="A0A430ALE0"/>
<protein>
    <recommendedName>
        <fullName evidence="3">CBS domain-containing protein</fullName>
    </recommendedName>
</protein>
<name>A0A430ALE0_9ENTE</name>
<dbReference type="OrthoDB" id="49104at2"/>
<dbReference type="Proteomes" id="UP000288669">
    <property type="component" value="Unassembled WGS sequence"/>
</dbReference>
<reference evidence="1 2" key="1">
    <citation type="submission" date="2017-05" db="EMBL/GenBank/DDBJ databases">
        <title>Vagococcus spp. assemblies.</title>
        <authorList>
            <person name="Gulvik C.A."/>
        </authorList>
    </citation>
    <scope>NUCLEOTIDE SEQUENCE [LARGE SCALE GENOMIC DNA]</scope>
    <source>
        <strain evidence="1 2">DSM 24756</strain>
    </source>
</reference>
<evidence type="ECO:0000313" key="1">
    <source>
        <dbReference type="EMBL" id="RSU08794.1"/>
    </source>
</evidence>
<dbReference type="SUPFAM" id="SSF54631">
    <property type="entry name" value="CBS-domain pair"/>
    <property type="match status" value="1"/>
</dbReference>
<gene>
    <name evidence="1" type="ORF">CBF30_02680</name>
</gene>
<keyword evidence="2" id="KW-1185">Reference proteome</keyword>
<proteinExistence type="predicted"/>
<comment type="caution">
    <text evidence="1">The sequence shown here is derived from an EMBL/GenBank/DDBJ whole genome shotgun (WGS) entry which is preliminary data.</text>
</comment>
<dbReference type="EMBL" id="NGJZ01000001">
    <property type="protein sequence ID" value="RSU08794.1"/>
    <property type="molecule type" value="Genomic_DNA"/>
</dbReference>
<evidence type="ECO:0008006" key="3">
    <source>
        <dbReference type="Google" id="ProtNLM"/>
    </source>
</evidence>
<organism evidence="1 2">
    <name type="scientific">Vagococcus entomophilus</name>
    <dbReference type="NCBI Taxonomy" id="1160095"/>
    <lineage>
        <taxon>Bacteria</taxon>
        <taxon>Bacillati</taxon>
        <taxon>Bacillota</taxon>
        <taxon>Bacilli</taxon>
        <taxon>Lactobacillales</taxon>
        <taxon>Enterococcaceae</taxon>
        <taxon>Vagococcus</taxon>
    </lineage>
</organism>
<accession>A0A430ALE0</accession>
<sequence>MGEKAELFLTTFNRIEKWLQDQLNNPSSMGFSEMTRRLAKRTDTLVDEYEEDLLQLAHLRNAIVHDRISPDFVIAEPNDWAVNKILAIEAHLTSPERVTPRFAKPVTGFEENTALTKILAITASKSYSQFPIYRQGDFLGLITVQGLGFWLANQNQKGSIELKGKVAKDILANEKRRENYAFVSADTYSFQALRIFLNNPRIEAILITKDGNSSGNLLGIIRPNDVYFLEKK</sequence>
<dbReference type="Gene3D" id="3.10.580.10">
    <property type="entry name" value="CBS-domain"/>
    <property type="match status" value="1"/>
</dbReference>
<dbReference type="RefSeq" id="WP_126823743.1">
    <property type="nucleotide sequence ID" value="NZ_JBHLWU010000001.1"/>
</dbReference>
<dbReference type="InterPro" id="IPR046342">
    <property type="entry name" value="CBS_dom_sf"/>
</dbReference>
<evidence type="ECO:0000313" key="2">
    <source>
        <dbReference type="Proteomes" id="UP000288669"/>
    </source>
</evidence>